<feature type="domain" description="Ribose-phosphate pyrophosphokinase N-terminal" evidence="3">
    <location>
        <begin position="6"/>
        <end position="122"/>
    </location>
</feature>
<dbReference type="GO" id="GO:0002189">
    <property type="term" value="C:ribose phosphate diphosphokinase complex"/>
    <property type="evidence" value="ECO:0007669"/>
    <property type="project" value="TreeGrafter"/>
</dbReference>
<dbReference type="GO" id="GO:0005737">
    <property type="term" value="C:cytoplasm"/>
    <property type="evidence" value="ECO:0007669"/>
    <property type="project" value="TreeGrafter"/>
</dbReference>
<sequence>MESKFVIIAGNSHPKFVHSVVSALNVPLGRINAYKQSNNEISVNVEESVRGRDVYVIQSVNIQGSVNSDVIEALMLNYACFTSAAKSITLILPYLPYCTQSRMHGRSGVPLNLLAAIVKSSGVCRVVSIDLYRKELQGFFQLPVENLRASPFLIRAIQENIPDYQNSILIAANTNALARATAFGERLKLGPIEIGRISGTVEGDDHVEDLRMSPPPPQDRISSFDLFPSQIPTEPPKHKQPLCVEGDVNGRIAIIVDDILDNVKLHVEAAKLIKQRGAYKIYIVATHGILSGNAPALIEDSPIDEVYVTNTVPHEIQKMRTHKIKTIDISPLIVEAIRRINNNESMGALFAQVHVGE</sequence>
<comment type="similarity">
    <text evidence="1">Belongs to the ribose-phosphate pyrophosphokinase family.</text>
</comment>
<dbReference type="Pfam" id="PF14572">
    <property type="entry name" value="Pribosyl_synth"/>
    <property type="match status" value="1"/>
</dbReference>
<protein>
    <submittedName>
        <fullName evidence="5">Ribose-phosphate pyrophosphokinase N-terminal domain-containing protein</fullName>
    </submittedName>
</protein>
<dbReference type="InterPro" id="IPR029099">
    <property type="entry name" value="Pribosyltran_N"/>
</dbReference>
<dbReference type="NCBIfam" id="TIGR01251">
    <property type="entry name" value="ribP_PPkin"/>
    <property type="match status" value="1"/>
</dbReference>
<keyword evidence="4" id="KW-1185">Reference proteome</keyword>
<reference evidence="5" key="1">
    <citation type="submission" date="2022-11" db="UniProtKB">
        <authorList>
            <consortium name="WormBaseParasite"/>
        </authorList>
    </citation>
    <scope>IDENTIFICATION</scope>
</reference>
<dbReference type="InterPro" id="IPR000836">
    <property type="entry name" value="PRTase_dom"/>
</dbReference>
<dbReference type="CDD" id="cd06223">
    <property type="entry name" value="PRTases_typeI"/>
    <property type="match status" value="1"/>
</dbReference>
<accession>A0A914YH13</accession>
<evidence type="ECO:0000256" key="2">
    <source>
        <dbReference type="ARBA" id="ARBA00022727"/>
    </source>
</evidence>
<evidence type="ECO:0000259" key="3">
    <source>
        <dbReference type="Pfam" id="PF13793"/>
    </source>
</evidence>
<evidence type="ECO:0000256" key="1">
    <source>
        <dbReference type="ARBA" id="ARBA00006478"/>
    </source>
</evidence>
<dbReference type="GO" id="GO:0000287">
    <property type="term" value="F:magnesium ion binding"/>
    <property type="evidence" value="ECO:0007669"/>
    <property type="project" value="InterPro"/>
</dbReference>
<dbReference type="GO" id="GO:0005524">
    <property type="term" value="F:ATP binding"/>
    <property type="evidence" value="ECO:0007669"/>
    <property type="project" value="TreeGrafter"/>
</dbReference>
<keyword evidence="2" id="KW-0545">Nucleotide biosynthesis</keyword>
<dbReference type="FunFam" id="3.40.50.2020:FF:000014">
    <property type="entry name" value="Ribose-phosphate pyrophosphokinase 1"/>
    <property type="match status" value="1"/>
</dbReference>
<organism evidence="4 5">
    <name type="scientific">Panagrolaimus superbus</name>
    <dbReference type="NCBI Taxonomy" id="310955"/>
    <lineage>
        <taxon>Eukaryota</taxon>
        <taxon>Metazoa</taxon>
        <taxon>Ecdysozoa</taxon>
        <taxon>Nematoda</taxon>
        <taxon>Chromadorea</taxon>
        <taxon>Rhabditida</taxon>
        <taxon>Tylenchina</taxon>
        <taxon>Panagrolaimomorpha</taxon>
        <taxon>Panagrolaimoidea</taxon>
        <taxon>Panagrolaimidae</taxon>
        <taxon>Panagrolaimus</taxon>
    </lineage>
</organism>
<dbReference type="Proteomes" id="UP000887577">
    <property type="component" value="Unplaced"/>
</dbReference>
<dbReference type="PANTHER" id="PTHR10210">
    <property type="entry name" value="RIBOSE-PHOSPHATE DIPHOSPHOKINASE FAMILY MEMBER"/>
    <property type="match status" value="1"/>
</dbReference>
<evidence type="ECO:0000313" key="5">
    <source>
        <dbReference type="WBParaSite" id="PSU_v2.g18082.t1"/>
    </source>
</evidence>
<dbReference type="GO" id="GO:0006015">
    <property type="term" value="P:5-phosphoribose 1-diphosphate biosynthetic process"/>
    <property type="evidence" value="ECO:0007669"/>
    <property type="project" value="TreeGrafter"/>
</dbReference>
<dbReference type="PANTHER" id="PTHR10210:SF53">
    <property type="entry name" value="GH23275P"/>
    <property type="match status" value="1"/>
</dbReference>
<dbReference type="InterPro" id="IPR005946">
    <property type="entry name" value="Rib-P_diPkinase"/>
</dbReference>
<dbReference type="Pfam" id="PF13793">
    <property type="entry name" value="Pribosyltran_N"/>
    <property type="match status" value="1"/>
</dbReference>
<dbReference type="Gene3D" id="3.40.50.2020">
    <property type="match status" value="2"/>
</dbReference>
<dbReference type="WBParaSite" id="PSU_v2.g18082.t1">
    <property type="protein sequence ID" value="PSU_v2.g18082.t1"/>
    <property type="gene ID" value="PSU_v2.g18082"/>
</dbReference>
<dbReference type="InterPro" id="IPR029057">
    <property type="entry name" value="PRTase-like"/>
</dbReference>
<name>A0A914YH13_9BILA</name>
<evidence type="ECO:0000313" key="4">
    <source>
        <dbReference type="Proteomes" id="UP000887577"/>
    </source>
</evidence>
<proteinExistence type="inferred from homology"/>
<dbReference type="GO" id="GO:0006164">
    <property type="term" value="P:purine nucleotide biosynthetic process"/>
    <property type="evidence" value="ECO:0007669"/>
    <property type="project" value="TreeGrafter"/>
</dbReference>
<dbReference type="GO" id="GO:0004749">
    <property type="term" value="F:ribose phosphate diphosphokinase activity"/>
    <property type="evidence" value="ECO:0007669"/>
    <property type="project" value="TreeGrafter"/>
</dbReference>
<dbReference type="SUPFAM" id="SSF53271">
    <property type="entry name" value="PRTase-like"/>
    <property type="match status" value="2"/>
</dbReference>
<dbReference type="AlphaFoldDB" id="A0A914YH13"/>
<dbReference type="SMART" id="SM01400">
    <property type="entry name" value="Pribosyltran_N"/>
    <property type="match status" value="1"/>
</dbReference>